<accession>A0A7D7PRR9</accession>
<sequence>MNALSELCDAAYAGTMAYATINPATGETVKEFETASDQEVRDAVARSAEEYKSWRTVPVAERAAMMHRMAELYRERQDELAALITLEMGKPAKQAAGEVQIVAAIYDYYADNAEEFMKGRTLTPSTGGEARVVLDSTGVLLGIMPWNFPYYQVARFAAPNVMLGNTVILKHAGNVPQSALVQEQLFHEAGFPEDVYINVFASNEQIAEIIIPDPAVQGVSLTGSERAGASVAATAGKNLKKVVLELGGSDPFIVLDDSNVERTVKHAVSGRMNNSGQACTNSKRFIVLEDAYDTFVENFAQAVQGLTPGDPTDEKTFVGPVSTVGARDEIMEQVQDAVAKGATVLAGGGKPDKPGAWIEPTLLADVTPEMRAYAEEIFGPVAVVYKVKDVDEAVELANSSPFGLGGSVFGADEAAALEVAQRVDSGMVFVNAVTGTAPDLPFGGVKRSGVGRELGPFGIEEFANKKLIHTPGKK</sequence>
<dbReference type="AlphaFoldDB" id="A0A7D7PRR9"/>
<dbReference type="EMBL" id="CP059343">
    <property type="protein sequence ID" value="QMS56434.1"/>
    <property type="molecule type" value="Genomic_DNA"/>
</dbReference>
<dbReference type="InterPro" id="IPR016162">
    <property type="entry name" value="Ald_DH_N"/>
</dbReference>
<dbReference type="InterPro" id="IPR016163">
    <property type="entry name" value="Ald_DH_C"/>
</dbReference>
<dbReference type="GO" id="GO:0004777">
    <property type="term" value="F:succinate-semialdehyde dehydrogenase (NAD+) activity"/>
    <property type="evidence" value="ECO:0007669"/>
    <property type="project" value="TreeGrafter"/>
</dbReference>
<dbReference type="Pfam" id="PF00171">
    <property type="entry name" value="Aldedh"/>
    <property type="match status" value="1"/>
</dbReference>
<dbReference type="EC" id="1.2.1.79" evidence="5"/>
<comment type="similarity">
    <text evidence="1">Belongs to the aldehyde dehydrogenase family.</text>
</comment>
<gene>
    <name evidence="5" type="primary">gabD1_2</name>
    <name evidence="5" type="ORF">CIB50_0001138</name>
</gene>
<dbReference type="GO" id="GO:0036243">
    <property type="term" value="F:succinate-semialdehyde dehydrogenase (NADP+) activity"/>
    <property type="evidence" value="ECO:0007669"/>
    <property type="project" value="UniProtKB-EC"/>
</dbReference>
<dbReference type="Gene3D" id="3.40.605.10">
    <property type="entry name" value="Aldehyde Dehydrogenase, Chain A, domain 1"/>
    <property type="match status" value="1"/>
</dbReference>
<organism evidence="5 6">
    <name type="scientific">Kocuria varians</name>
    <name type="common">Micrococcus varians</name>
    <dbReference type="NCBI Taxonomy" id="1272"/>
    <lineage>
        <taxon>Bacteria</taxon>
        <taxon>Bacillati</taxon>
        <taxon>Actinomycetota</taxon>
        <taxon>Actinomycetes</taxon>
        <taxon>Micrococcales</taxon>
        <taxon>Micrococcaceae</taxon>
        <taxon>Kocuria</taxon>
    </lineage>
</organism>
<keyword evidence="2" id="KW-0521">NADP</keyword>
<dbReference type="SUPFAM" id="SSF53720">
    <property type="entry name" value="ALDH-like"/>
    <property type="match status" value="1"/>
</dbReference>
<dbReference type="Proteomes" id="UP000216825">
    <property type="component" value="Chromosome"/>
</dbReference>
<dbReference type="CDD" id="cd07100">
    <property type="entry name" value="ALDH_SSADH1_GabD1"/>
    <property type="match status" value="1"/>
</dbReference>
<dbReference type="FunFam" id="3.40.309.10:FF:000009">
    <property type="entry name" value="Aldehyde dehydrogenase A"/>
    <property type="match status" value="1"/>
</dbReference>
<evidence type="ECO:0000313" key="5">
    <source>
        <dbReference type="EMBL" id="QMS56434.1"/>
    </source>
</evidence>
<keyword evidence="6" id="KW-1185">Reference proteome</keyword>
<evidence type="ECO:0000259" key="4">
    <source>
        <dbReference type="Pfam" id="PF00171"/>
    </source>
</evidence>
<dbReference type="InterPro" id="IPR044148">
    <property type="entry name" value="ALDH_GabD1-like"/>
</dbReference>
<dbReference type="InterPro" id="IPR015590">
    <property type="entry name" value="Aldehyde_DH_dom"/>
</dbReference>
<protein>
    <submittedName>
        <fullName evidence="5">Succinate-semialdehyde dehydrogenase [NADP(+)] 1</fullName>
        <ecNumber evidence="5">1.2.1.79</ecNumber>
    </submittedName>
</protein>
<dbReference type="KEGG" id="kvr:CIB50_0001138"/>
<reference evidence="6" key="1">
    <citation type="submission" date="2017-08" db="EMBL/GenBank/DDBJ databases">
        <title>Draft Genome Sequence of Kocuria varians 80.</title>
        <authorList>
            <person name="Minaev M."/>
            <person name="Kurbakov K.A."/>
            <person name="Solodovnikova G.I."/>
            <person name="Kuznetsova O.A."/>
            <person name="Lisitsyn A.B."/>
        </authorList>
    </citation>
    <scope>NUCLEOTIDE SEQUENCE [LARGE SCALE GENOMIC DNA]</scope>
    <source>
        <strain evidence="6">80</strain>
    </source>
</reference>
<evidence type="ECO:0000313" key="6">
    <source>
        <dbReference type="Proteomes" id="UP000216825"/>
    </source>
</evidence>
<dbReference type="Gene3D" id="3.40.309.10">
    <property type="entry name" value="Aldehyde Dehydrogenase, Chain A, domain 2"/>
    <property type="match status" value="1"/>
</dbReference>
<reference evidence="5 6" key="2">
    <citation type="submission" date="2020-07" db="EMBL/GenBank/DDBJ databases">
        <title>Genome of starter culture bacteria Kocuria salsicia reveals its technological properties and safety for usage in meat industry.</title>
        <authorList>
            <person name="Michael M."/>
            <person name="Konstantin K."/>
            <person name="Evgenii K."/>
            <person name="Galina S."/>
            <person name="Oksana K."/>
            <person name="Andrei L."/>
        </authorList>
    </citation>
    <scope>NUCLEOTIDE SEQUENCE [LARGE SCALE GENOMIC DNA]</scope>
    <source>
        <strain evidence="5 6">80</strain>
    </source>
</reference>
<name>A0A7D7PRR9_KOCVA</name>
<dbReference type="InterPro" id="IPR047110">
    <property type="entry name" value="GABD/Sad-like"/>
</dbReference>
<proteinExistence type="inferred from homology"/>
<keyword evidence="3 5" id="KW-0560">Oxidoreductase</keyword>
<dbReference type="PANTHER" id="PTHR43217">
    <property type="entry name" value="SUCCINATE SEMIALDEHYDE DEHYDROGENASE [NAD(P)+] SAD"/>
    <property type="match status" value="1"/>
</dbReference>
<evidence type="ECO:0000256" key="3">
    <source>
        <dbReference type="ARBA" id="ARBA00023002"/>
    </source>
</evidence>
<dbReference type="FunFam" id="3.40.605.10:FF:000012">
    <property type="entry name" value="NAD-dependent succinate-semialdehyde dehydrogenase"/>
    <property type="match status" value="1"/>
</dbReference>
<dbReference type="PANTHER" id="PTHR43217:SF2">
    <property type="entry name" value="SUCCINATE-SEMIALDEHYDE DEHYDROGENASE [NADP(+)]"/>
    <property type="match status" value="1"/>
</dbReference>
<dbReference type="GO" id="GO:0004030">
    <property type="term" value="F:aldehyde dehydrogenase [NAD(P)+] activity"/>
    <property type="evidence" value="ECO:0007669"/>
    <property type="project" value="InterPro"/>
</dbReference>
<evidence type="ECO:0000256" key="2">
    <source>
        <dbReference type="ARBA" id="ARBA00022857"/>
    </source>
</evidence>
<feature type="domain" description="Aldehyde dehydrogenase" evidence="4">
    <location>
        <begin position="18"/>
        <end position="467"/>
    </location>
</feature>
<dbReference type="InterPro" id="IPR016161">
    <property type="entry name" value="Ald_DH/histidinol_DH"/>
</dbReference>
<evidence type="ECO:0000256" key="1">
    <source>
        <dbReference type="ARBA" id="ARBA00009986"/>
    </source>
</evidence>